<evidence type="ECO:0000313" key="2">
    <source>
        <dbReference type="EMBL" id="KAK7844801.1"/>
    </source>
</evidence>
<dbReference type="AlphaFoldDB" id="A0AAW0L1Y6"/>
<evidence type="ECO:0000313" key="3">
    <source>
        <dbReference type="Proteomes" id="UP000237347"/>
    </source>
</evidence>
<dbReference type="Gramene" id="rna-CFP56_57292">
    <property type="protein sequence ID" value="cds-POF08871.1"/>
    <property type="gene ID" value="gene-CFP56_57292"/>
</dbReference>
<accession>A0AAW0L1Y6</accession>
<protein>
    <recommendedName>
        <fullName evidence="4">Thionin-like protein</fullName>
    </recommendedName>
</protein>
<keyword evidence="1" id="KW-0732">Signal</keyword>
<dbReference type="Gramene" id="rna-CFP56_13956">
    <property type="protein sequence ID" value="cds-POE57696.1"/>
    <property type="gene ID" value="gene-CFP56_13956"/>
</dbReference>
<gene>
    <name evidence="2" type="ORF">CFP56_010304</name>
</gene>
<proteinExistence type="predicted"/>
<evidence type="ECO:0000256" key="1">
    <source>
        <dbReference type="SAM" id="SignalP"/>
    </source>
</evidence>
<dbReference type="Proteomes" id="UP000237347">
    <property type="component" value="Unassembled WGS sequence"/>
</dbReference>
<feature type="signal peptide" evidence="1">
    <location>
        <begin position="1"/>
        <end position="26"/>
    </location>
</feature>
<keyword evidence="3" id="KW-1185">Reference proteome</keyword>
<organism evidence="2 3">
    <name type="scientific">Quercus suber</name>
    <name type="common">Cork oak</name>
    <dbReference type="NCBI Taxonomy" id="58331"/>
    <lineage>
        <taxon>Eukaryota</taxon>
        <taxon>Viridiplantae</taxon>
        <taxon>Streptophyta</taxon>
        <taxon>Embryophyta</taxon>
        <taxon>Tracheophyta</taxon>
        <taxon>Spermatophyta</taxon>
        <taxon>Magnoliopsida</taxon>
        <taxon>eudicotyledons</taxon>
        <taxon>Gunneridae</taxon>
        <taxon>Pentapetalae</taxon>
        <taxon>rosids</taxon>
        <taxon>fabids</taxon>
        <taxon>Fagales</taxon>
        <taxon>Fagaceae</taxon>
        <taxon>Quercus</taxon>
    </lineage>
</organism>
<comment type="caution">
    <text evidence="2">The sequence shown here is derived from an EMBL/GenBank/DDBJ whole genome shotgun (WGS) entry which is preliminary data.</text>
</comment>
<sequence>MGTKNTIAMLLISMLVVMAYTNVGEALSDCAKQCMPVCLKTSGATLAACGPACESYCEQISGNTGSGDWPFDGKQG</sequence>
<name>A0AAW0L1Y6_QUESU</name>
<reference evidence="2 3" key="1">
    <citation type="journal article" date="2018" name="Sci. Data">
        <title>The draft genome sequence of cork oak.</title>
        <authorList>
            <person name="Ramos A.M."/>
            <person name="Usie A."/>
            <person name="Barbosa P."/>
            <person name="Barros P.M."/>
            <person name="Capote T."/>
            <person name="Chaves I."/>
            <person name="Simoes F."/>
            <person name="Abreu I."/>
            <person name="Carrasquinho I."/>
            <person name="Faro C."/>
            <person name="Guimaraes J.B."/>
            <person name="Mendonca D."/>
            <person name="Nobrega F."/>
            <person name="Rodrigues L."/>
            <person name="Saibo N.J.M."/>
            <person name="Varela M.C."/>
            <person name="Egas C."/>
            <person name="Matos J."/>
            <person name="Miguel C.M."/>
            <person name="Oliveira M.M."/>
            <person name="Ricardo C.P."/>
            <person name="Goncalves S."/>
        </authorList>
    </citation>
    <scope>NUCLEOTIDE SEQUENCE [LARGE SCALE GENOMIC DNA]</scope>
    <source>
        <strain evidence="3">cv. HL8</strain>
    </source>
</reference>
<feature type="chain" id="PRO_5043317672" description="Thionin-like protein" evidence="1">
    <location>
        <begin position="27"/>
        <end position="76"/>
    </location>
</feature>
<evidence type="ECO:0008006" key="4">
    <source>
        <dbReference type="Google" id="ProtNLM"/>
    </source>
</evidence>
<dbReference type="EMBL" id="PKMF04000179">
    <property type="protein sequence ID" value="KAK7844801.1"/>
    <property type="molecule type" value="Genomic_DNA"/>
</dbReference>